<dbReference type="RefSeq" id="WP_149474921.1">
    <property type="nucleotide sequence ID" value="NZ_JAGGMB010000001.1"/>
</dbReference>
<proteinExistence type="predicted"/>
<sequence length="98" mass="11094">MSVFARRLKNGSSWSEKGLDKFINIMVALKDKLEVKTLHGILEQTQELTLNNKEEKPPKHFVEKLKDSAAEATRDNLGYLKQAILKPITDALKGLRGF</sequence>
<gene>
    <name evidence="1" type="ORF">J2Z64_000179</name>
</gene>
<comment type="caution">
    <text evidence="1">The sequence shown here is derived from an EMBL/GenBank/DDBJ whole genome shotgun (WGS) entry which is preliminary data.</text>
</comment>
<keyword evidence="1" id="KW-0378">Hydrolase</keyword>
<keyword evidence="2" id="KW-1185">Reference proteome</keyword>
<dbReference type="GO" id="GO:0004519">
    <property type="term" value="F:endonuclease activity"/>
    <property type="evidence" value="ECO:0007669"/>
    <property type="project" value="UniProtKB-KW"/>
</dbReference>
<name>A0A9X0YMZ2_9BACI</name>
<dbReference type="Proteomes" id="UP001138793">
    <property type="component" value="Unassembled WGS sequence"/>
</dbReference>
<evidence type="ECO:0000313" key="2">
    <source>
        <dbReference type="Proteomes" id="UP001138793"/>
    </source>
</evidence>
<accession>A0A9X0YMZ2</accession>
<keyword evidence="1" id="KW-0540">Nuclease</keyword>
<keyword evidence="1" id="KW-0255">Endonuclease</keyword>
<protein>
    <submittedName>
        <fullName evidence="1">Restriction endonuclease</fullName>
    </submittedName>
</protein>
<dbReference type="EMBL" id="JAGGMB010000001">
    <property type="protein sequence ID" value="MBP2075968.1"/>
    <property type="molecule type" value="Genomic_DNA"/>
</dbReference>
<dbReference type="OrthoDB" id="2371514at2"/>
<dbReference type="AlphaFoldDB" id="A0A9X0YMZ2"/>
<evidence type="ECO:0000313" key="1">
    <source>
        <dbReference type="EMBL" id="MBP2075968.1"/>
    </source>
</evidence>
<reference evidence="1" key="1">
    <citation type="submission" date="2021-03" db="EMBL/GenBank/DDBJ databases">
        <title>Genomic Encyclopedia of Type Strains, Phase IV (KMG-IV): sequencing the most valuable type-strain genomes for metagenomic binning, comparative biology and taxonomic classification.</title>
        <authorList>
            <person name="Goeker M."/>
        </authorList>
    </citation>
    <scope>NUCLEOTIDE SEQUENCE</scope>
    <source>
        <strain evidence="1">DSM 107338</strain>
    </source>
</reference>
<organism evidence="1 2">
    <name type="scientific">Oceanobacillus polygoni</name>
    <dbReference type="NCBI Taxonomy" id="1235259"/>
    <lineage>
        <taxon>Bacteria</taxon>
        <taxon>Bacillati</taxon>
        <taxon>Bacillota</taxon>
        <taxon>Bacilli</taxon>
        <taxon>Bacillales</taxon>
        <taxon>Bacillaceae</taxon>
        <taxon>Oceanobacillus</taxon>
    </lineage>
</organism>